<keyword evidence="7" id="KW-0805">Transcription regulation</keyword>
<keyword evidence="9" id="KW-0539">Nucleus</keyword>
<dbReference type="GO" id="GO:0000122">
    <property type="term" value="P:negative regulation of transcription by RNA polymerase II"/>
    <property type="evidence" value="ECO:0007669"/>
    <property type="project" value="TreeGrafter"/>
</dbReference>
<accession>A0A8S3GHD1</accession>
<evidence type="ECO:0000256" key="9">
    <source>
        <dbReference type="ARBA" id="ARBA00023242"/>
    </source>
</evidence>
<evidence type="ECO:0000256" key="7">
    <source>
        <dbReference type="ARBA" id="ARBA00023015"/>
    </source>
</evidence>
<evidence type="ECO:0000313" key="12">
    <source>
        <dbReference type="EMBL" id="CAF5226113.1"/>
    </source>
</evidence>
<dbReference type="AlphaFoldDB" id="A0A8S3GHD1"/>
<dbReference type="SMART" id="SM00438">
    <property type="entry name" value="ZnF_NFX"/>
    <property type="match status" value="2"/>
</dbReference>
<evidence type="ECO:0000256" key="5">
    <source>
        <dbReference type="ARBA" id="ARBA00022771"/>
    </source>
</evidence>
<organism evidence="11 13">
    <name type="scientific">Rotaria magnacalcarata</name>
    <dbReference type="NCBI Taxonomy" id="392030"/>
    <lineage>
        <taxon>Eukaryota</taxon>
        <taxon>Metazoa</taxon>
        <taxon>Spiralia</taxon>
        <taxon>Gnathifera</taxon>
        <taxon>Rotifera</taxon>
        <taxon>Eurotatoria</taxon>
        <taxon>Bdelloidea</taxon>
        <taxon>Philodinida</taxon>
        <taxon>Philodinidae</taxon>
        <taxon>Rotaria</taxon>
    </lineage>
</organism>
<name>A0A8S3GHD1_9BILA</name>
<dbReference type="GO" id="GO:0000981">
    <property type="term" value="F:DNA-binding transcription factor activity, RNA polymerase II-specific"/>
    <property type="evidence" value="ECO:0007669"/>
    <property type="project" value="TreeGrafter"/>
</dbReference>
<feature type="domain" description="NF-X1-type" evidence="10">
    <location>
        <begin position="54"/>
        <end position="73"/>
    </location>
</feature>
<dbReference type="GO" id="GO:0008270">
    <property type="term" value="F:zinc ion binding"/>
    <property type="evidence" value="ECO:0007669"/>
    <property type="project" value="UniProtKB-KW"/>
</dbReference>
<protein>
    <recommendedName>
        <fullName evidence="10">NF-X1-type domain-containing protein</fullName>
    </recommendedName>
</protein>
<dbReference type="InterPro" id="IPR034078">
    <property type="entry name" value="NFX1_fam"/>
</dbReference>
<feature type="non-terminal residue" evidence="11">
    <location>
        <position position="1"/>
    </location>
</feature>
<dbReference type="EMBL" id="CAJOBJ010377484">
    <property type="protein sequence ID" value="CAF5226113.1"/>
    <property type="molecule type" value="Genomic_DNA"/>
</dbReference>
<evidence type="ECO:0000256" key="2">
    <source>
        <dbReference type="ARBA" id="ARBA00007269"/>
    </source>
</evidence>
<evidence type="ECO:0000256" key="6">
    <source>
        <dbReference type="ARBA" id="ARBA00022833"/>
    </source>
</evidence>
<dbReference type="InterPro" id="IPR000967">
    <property type="entry name" value="Znf_NFX1"/>
</dbReference>
<keyword evidence="4" id="KW-0677">Repeat</keyword>
<evidence type="ECO:0000313" key="13">
    <source>
        <dbReference type="Proteomes" id="UP000681967"/>
    </source>
</evidence>
<gene>
    <name evidence="11" type="ORF">BYL167_LOCUS75442</name>
    <name evidence="12" type="ORF">GIL414_LOCUS86946</name>
</gene>
<reference evidence="11" key="1">
    <citation type="submission" date="2021-02" db="EMBL/GenBank/DDBJ databases">
        <authorList>
            <person name="Nowell W R."/>
        </authorList>
    </citation>
    <scope>NUCLEOTIDE SEQUENCE</scope>
</reference>
<dbReference type="EMBL" id="CAJOBH010270150">
    <property type="protein sequence ID" value="CAF5164224.1"/>
    <property type="molecule type" value="Genomic_DNA"/>
</dbReference>
<comment type="similarity">
    <text evidence="2">Belongs to the NFX1 family.</text>
</comment>
<dbReference type="Proteomes" id="UP000681967">
    <property type="component" value="Unassembled WGS sequence"/>
</dbReference>
<evidence type="ECO:0000256" key="8">
    <source>
        <dbReference type="ARBA" id="ARBA00023163"/>
    </source>
</evidence>
<evidence type="ECO:0000256" key="4">
    <source>
        <dbReference type="ARBA" id="ARBA00022737"/>
    </source>
</evidence>
<keyword evidence="6" id="KW-0862">Zinc</keyword>
<dbReference type="Proteomes" id="UP000681720">
    <property type="component" value="Unassembled WGS sequence"/>
</dbReference>
<feature type="non-terminal residue" evidence="11">
    <location>
        <position position="117"/>
    </location>
</feature>
<sequence>SCIEVIQYDPIKNPFCCERRCNKKKLCGKHRCNEQCCDRDVHVCEIICGKSLNCGIHKCEELCHKNFCRKCPINSYDELTCHCGQTVLQPPIPCGTKPPMCNYKCNRTHACDHPVYH</sequence>
<evidence type="ECO:0000259" key="10">
    <source>
        <dbReference type="SMART" id="SM00438"/>
    </source>
</evidence>
<evidence type="ECO:0000313" key="11">
    <source>
        <dbReference type="EMBL" id="CAF5164224.1"/>
    </source>
</evidence>
<feature type="domain" description="NF-X1-type" evidence="10">
    <location>
        <begin position="27"/>
        <end position="46"/>
    </location>
</feature>
<dbReference type="PANTHER" id="PTHR12360">
    <property type="entry name" value="NUCLEAR TRANSCRIPTION FACTOR, X-BOX BINDING 1 NFX1"/>
    <property type="match status" value="1"/>
</dbReference>
<evidence type="ECO:0000256" key="3">
    <source>
        <dbReference type="ARBA" id="ARBA00022723"/>
    </source>
</evidence>
<comment type="caution">
    <text evidence="11">The sequence shown here is derived from an EMBL/GenBank/DDBJ whole genome shotgun (WGS) entry which is preliminary data.</text>
</comment>
<keyword evidence="3" id="KW-0479">Metal-binding</keyword>
<proteinExistence type="inferred from homology"/>
<dbReference type="GO" id="GO:0005634">
    <property type="term" value="C:nucleus"/>
    <property type="evidence" value="ECO:0007669"/>
    <property type="project" value="UniProtKB-SubCell"/>
</dbReference>
<dbReference type="GO" id="GO:0000977">
    <property type="term" value="F:RNA polymerase II transcription regulatory region sequence-specific DNA binding"/>
    <property type="evidence" value="ECO:0007669"/>
    <property type="project" value="TreeGrafter"/>
</dbReference>
<keyword evidence="5" id="KW-0863">Zinc-finger</keyword>
<evidence type="ECO:0000256" key="1">
    <source>
        <dbReference type="ARBA" id="ARBA00004123"/>
    </source>
</evidence>
<dbReference type="PANTHER" id="PTHR12360:SF12">
    <property type="entry name" value="TRANSCRIPTIONAL REPRESSOR NF-X1"/>
    <property type="match status" value="1"/>
</dbReference>
<comment type="subcellular location">
    <subcellularLocation>
        <location evidence="1">Nucleus</location>
    </subcellularLocation>
</comment>
<keyword evidence="8" id="KW-0804">Transcription</keyword>